<evidence type="ECO:0000256" key="2">
    <source>
        <dbReference type="ARBA" id="ARBA00022737"/>
    </source>
</evidence>
<protein>
    <recommendedName>
        <fullName evidence="6">Pentatricopeptide repeat-containing protein</fullName>
    </recommendedName>
</protein>
<feature type="repeat" description="PPR" evidence="3">
    <location>
        <begin position="369"/>
        <end position="403"/>
    </location>
</feature>
<evidence type="ECO:0000256" key="3">
    <source>
        <dbReference type="PROSITE-ProRule" id="PRU00708"/>
    </source>
</evidence>
<evidence type="ECO:0000313" key="4">
    <source>
        <dbReference type="EMBL" id="CAH9133491.1"/>
    </source>
</evidence>
<comment type="caution">
    <text evidence="4">The sequence shown here is derived from an EMBL/GenBank/DDBJ whole genome shotgun (WGS) entry which is preliminary data.</text>
</comment>
<feature type="repeat" description="PPR" evidence="3">
    <location>
        <begin position="263"/>
        <end position="297"/>
    </location>
</feature>
<sequence>MRRQAPGAEAFCIRGEWKYRSVFPNVQAVSTTTSKFSMTSIKISASCLPYSVYVRTYFPQSSQRCFFSSPPPSYSSSLQKVPVHEIEAEITPISSPLYNFLPDTENPNKTVALVCSSLKQRNPRGASLKEELSSRVLTSSEISKVLLRCQSDSHAALSFFDWARSINGTSNRLDTLNYCLMVHILAWSRNYSMAMQTLSQLVQLTTTAAKGDSVFTGLIHGTRMCNWSPVVFDMLIRVYVRAGMLKRGFKTFQNVIRMGVSPNVITINILLNALSQANHFSNCWKVYAQMERIGVSPNSCTLNIMIHSLCKSGDVDMVDDFLERMEEEEGLGPDIITYNMLVDSYCKRGRLKDAVYLYYIMYKRGVPPDLITYTSLISGFCKGGNVKDAHQLFLRMIHKGFKPDSISYNTLLHGYCKEGMLHEAKALFHDMIQNGVGPDNFSLQKLLEGYREHGKLISALNLILELPKFGLLISHEIHEYMIVALCADNRPYAAKNILDHISKQGFEPNMVIYRELIVSFCNCNYVDEALCLRDEMVGKKFKLCLDSYRGIINGLCVSSRNLEANSILQEMIDSGLEPDTEICRALITGQCDDKNFDEALFLLIRFAENFQVFDSVCYNKVVCLLGEKGNVGELMEFQEKMMKMGFTPSQLTCKYVVGGLHKAMKFHKH</sequence>
<evidence type="ECO:0000313" key="5">
    <source>
        <dbReference type="Proteomes" id="UP001152523"/>
    </source>
</evidence>
<dbReference type="PROSITE" id="PS51375">
    <property type="entry name" value="PPR"/>
    <property type="match status" value="9"/>
</dbReference>
<feature type="repeat" description="PPR" evidence="3">
    <location>
        <begin position="509"/>
        <end position="543"/>
    </location>
</feature>
<keyword evidence="2" id="KW-0677">Repeat</keyword>
<feature type="repeat" description="PPR" evidence="3">
    <location>
        <begin position="404"/>
        <end position="438"/>
    </location>
</feature>
<dbReference type="PANTHER" id="PTHR46128">
    <property type="entry name" value="MITOCHONDRIAL GROUP I INTRON SPLICING FACTOR CCM1"/>
    <property type="match status" value="1"/>
</dbReference>
<dbReference type="EMBL" id="CAMAPF010000976">
    <property type="protein sequence ID" value="CAH9133491.1"/>
    <property type="molecule type" value="Genomic_DNA"/>
</dbReference>
<dbReference type="AlphaFoldDB" id="A0AAV0FDB5"/>
<feature type="repeat" description="PPR" evidence="3">
    <location>
        <begin position="228"/>
        <end position="262"/>
    </location>
</feature>
<feature type="repeat" description="PPR" evidence="3">
    <location>
        <begin position="614"/>
        <end position="648"/>
    </location>
</feature>
<proteinExistence type="inferred from homology"/>
<comment type="similarity">
    <text evidence="1">Belongs to the PPR family. P subfamily.</text>
</comment>
<dbReference type="Pfam" id="PF13041">
    <property type="entry name" value="PPR_2"/>
    <property type="match status" value="3"/>
</dbReference>
<accession>A0AAV0FDB5</accession>
<evidence type="ECO:0000256" key="1">
    <source>
        <dbReference type="ARBA" id="ARBA00007626"/>
    </source>
</evidence>
<dbReference type="InterPro" id="IPR050872">
    <property type="entry name" value="PPR_P_subfamily"/>
</dbReference>
<dbReference type="SUPFAM" id="SSF81901">
    <property type="entry name" value="HCP-like"/>
    <property type="match status" value="1"/>
</dbReference>
<feature type="repeat" description="PPR" evidence="3">
    <location>
        <begin position="334"/>
        <end position="368"/>
    </location>
</feature>
<organism evidence="4 5">
    <name type="scientific">Cuscuta epithymum</name>
    <dbReference type="NCBI Taxonomy" id="186058"/>
    <lineage>
        <taxon>Eukaryota</taxon>
        <taxon>Viridiplantae</taxon>
        <taxon>Streptophyta</taxon>
        <taxon>Embryophyta</taxon>
        <taxon>Tracheophyta</taxon>
        <taxon>Spermatophyta</taxon>
        <taxon>Magnoliopsida</taxon>
        <taxon>eudicotyledons</taxon>
        <taxon>Gunneridae</taxon>
        <taxon>Pentapetalae</taxon>
        <taxon>asterids</taxon>
        <taxon>lamiids</taxon>
        <taxon>Solanales</taxon>
        <taxon>Convolvulaceae</taxon>
        <taxon>Cuscuteae</taxon>
        <taxon>Cuscuta</taxon>
        <taxon>Cuscuta subgen. Cuscuta</taxon>
    </lineage>
</organism>
<reference evidence="4" key="1">
    <citation type="submission" date="2022-07" db="EMBL/GenBank/DDBJ databases">
        <authorList>
            <person name="Macas J."/>
            <person name="Novak P."/>
            <person name="Neumann P."/>
        </authorList>
    </citation>
    <scope>NUCLEOTIDE SEQUENCE</scope>
</reference>
<dbReference type="Gene3D" id="1.25.40.10">
    <property type="entry name" value="Tetratricopeptide repeat domain"/>
    <property type="match status" value="4"/>
</dbReference>
<dbReference type="NCBIfam" id="TIGR00756">
    <property type="entry name" value="PPR"/>
    <property type="match status" value="7"/>
</dbReference>
<keyword evidence="5" id="KW-1185">Reference proteome</keyword>
<feature type="repeat" description="PPR" evidence="3">
    <location>
        <begin position="298"/>
        <end position="328"/>
    </location>
</feature>
<evidence type="ECO:0008006" key="6">
    <source>
        <dbReference type="Google" id="ProtNLM"/>
    </source>
</evidence>
<dbReference type="PANTHER" id="PTHR46128:SF129">
    <property type="entry name" value="PENTACOTRIPEPTIDE-REPEAT REGION OF PRORP DOMAIN-CONTAINING PROTEIN"/>
    <property type="match status" value="1"/>
</dbReference>
<feature type="repeat" description="PPR" evidence="3">
    <location>
        <begin position="544"/>
        <end position="578"/>
    </location>
</feature>
<gene>
    <name evidence="4" type="ORF">CEPIT_LOCUS32985</name>
</gene>
<dbReference type="InterPro" id="IPR002885">
    <property type="entry name" value="PPR_rpt"/>
</dbReference>
<dbReference type="InterPro" id="IPR011990">
    <property type="entry name" value="TPR-like_helical_dom_sf"/>
</dbReference>
<dbReference type="Proteomes" id="UP001152523">
    <property type="component" value="Unassembled WGS sequence"/>
</dbReference>
<name>A0AAV0FDB5_9ASTE</name>
<dbReference type="Pfam" id="PF01535">
    <property type="entry name" value="PPR"/>
    <property type="match status" value="3"/>
</dbReference>